<reference evidence="3 4" key="1">
    <citation type="submission" date="2020-04" db="EMBL/GenBank/DDBJ databases">
        <title>Vibrio sp. SM6, a novel species isolated from seawater.</title>
        <authorList>
            <person name="Wang X."/>
        </authorList>
    </citation>
    <scope>NUCLEOTIDE SEQUENCE [LARGE SCALE GENOMIC DNA]</scope>
    <source>
        <strain evidence="3 4">SM6</strain>
    </source>
</reference>
<comment type="similarity">
    <text evidence="1">Belongs to the UPF0319 family.</text>
</comment>
<comment type="caution">
    <text evidence="3">The sequence shown here is derived from an EMBL/GenBank/DDBJ whole genome shotgun (WGS) entry which is preliminary data.</text>
</comment>
<proteinExistence type="inferred from homology"/>
<organism evidence="3 4">
    <name type="scientific">Vibrio agarilyticus</name>
    <dbReference type="NCBI Taxonomy" id="2726741"/>
    <lineage>
        <taxon>Bacteria</taxon>
        <taxon>Pseudomonadati</taxon>
        <taxon>Pseudomonadota</taxon>
        <taxon>Gammaproteobacteria</taxon>
        <taxon>Vibrionales</taxon>
        <taxon>Vibrionaceae</taxon>
        <taxon>Vibrio</taxon>
    </lineage>
</organism>
<evidence type="ECO:0000256" key="1">
    <source>
        <dbReference type="ARBA" id="ARBA00008490"/>
    </source>
</evidence>
<evidence type="ECO:0000313" key="3">
    <source>
        <dbReference type="EMBL" id="NLS11609.1"/>
    </source>
</evidence>
<dbReference type="InterPro" id="IPR018635">
    <property type="entry name" value="UPF0319"/>
</dbReference>
<dbReference type="RefSeq" id="WP_168834699.1">
    <property type="nucleotide sequence ID" value="NZ_JABAIK010000001.1"/>
</dbReference>
<accession>A0A7X8TN60</accession>
<dbReference type="AlphaFoldDB" id="A0A7X8TN60"/>
<gene>
    <name evidence="3" type="ORF">HGP28_01725</name>
</gene>
<sequence>MIGALALPCLASAQVTLELDDEISLIALNGEALGINFFAKNRYDLEDGINQAVVRVGKLVRKTNGEFEKFNSSPMIITFKASNETVMLLADDTIETVAQAEQFNKKPYITVQAESGNAIVTQQELLPPSEGITRDYEKEVKRYNAKRNIILKQKTIETEFSSPIIVTEFSSPIAENEEPKAQTTLHKATDAELTSATMNLLQQGYLTLNETQRKQFLSWAVAQ</sequence>
<protein>
    <submittedName>
        <fullName evidence="3">DUF2057 domain-containing protein</fullName>
    </submittedName>
</protein>
<keyword evidence="4" id="KW-1185">Reference proteome</keyword>
<dbReference type="Pfam" id="PF09829">
    <property type="entry name" value="DUF2057"/>
    <property type="match status" value="1"/>
</dbReference>
<evidence type="ECO:0000256" key="2">
    <source>
        <dbReference type="ARBA" id="ARBA00022729"/>
    </source>
</evidence>
<dbReference type="Proteomes" id="UP000535589">
    <property type="component" value="Unassembled WGS sequence"/>
</dbReference>
<dbReference type="PANTHER" id="PTHR38108">
    <property type="entry name" value="UPF0319 PROTEIN YCCT"/>
    <property type="match status" value="1"/>
</dbReference>
<dbReference type="PANTHER" id="PTHR38108:SF1">
    <property type="entry name" value="UPF0319 PROTEIN YCCT"/>
    <property type="match status" value="1"/>
</dbReference>
<keyword evidence="2" id="KW-0732">Signal</keyword>
<dbReference type="EMBL" id="JABAIK010000001">
    <property type="protein sequence ID" value="NLS11609.1"/>
    <property type="molecule type" value="Genomic_DNA"/>
</dbReference>
<evidence type="ECO:0000313" key="4">
    <source>
        <dbReference type="Proteomes" id="UP000535589"/>
    </source>
</evidence>
<name>A0A7X8TN60_9VIBR</name>